<evidence type="ECO:0000313" key="7">
    <source>
        <dbReference type="EMBL" id="PRP82797.1"/>
    </source>
</evidence>
<dbReference type="STRING" id="1890364.A0A2P6NFQ7"/>
<dbReference type="PRINTS" id="PR00109">
    <property type="entry name" value="TYRKINASE"/>
</dbReference>
<keyword evidence="5" id="KW-0472">Membrane</keyword>
<accession>A0A2P6NFQ7</accession>
<reference evidence="7 8" key="1">
    <citation type="journal article" date="2018" name="Genome Biol. Evol.">
        <title>Multiple Roots of Fruiting Body Formation in Amoebozoa.</title>
        <authorList>
            <person name="Hillmann F."/>
            <person name="Forbes G."/>
            <person name="Novohradska S."/>
            <person name="Ferling I."/>
            <person name="Riege K."/>
            <person name="Groth M."/>
            <person name="Westermann M."/>
            <person name="Marz M."/>
            <person name="Spaller T."/>
            <person name="Winckler T."/>
            <person name="Schaap P."/>
            <person name="Glockner G."/>
        </authorList>
    </citation>
    <scope>NUCLEOTIDE SEQUENCE [LARGE SCALE GENOMIC DNA]</scope>
    <source>
        <strain evidence="7 8">Jena</strain>
    </source>
</reference>
<dbReference type="InterPro" id="IPR050647">
    <property type="entry name" value="Plant_LRR-RLKs"/>
</dbReference>
<dbReference type="GO" id="GO:0004713">
    <property type="term" value="F:protein tyrosine kinase activity"/>
    <property type="evidence" value="ECO:0007669"/>
    <property type="project" value="InterPro"/>
</dbReference>
<dbReference type="InterPro" id="IPR020635">
    <property type="entry name" value="Tyr_kinase_cat_dom"/>
</dbReference>
<dbReference type="GO" id="GO:0005524">
    <property type="term" value="F:ATP binding"/>
    <property type="evidence" value="ECO:0007669"/>
    <property type="project" value="UniProtKB-KW"/>
</dbReference>
<evidence type="ECO:0000256" key="5">
    <source>
        <dbReference type="SAM" id="Phobius"/>
    </source>
</evidence>
<dbReference type="InParanoid" id="A0A2P6NFQ7"/>
<dbReference type="PANTHER" id="PTHR48056">
    <property type="entry name" value="LRR RECEPTOR-LIKE SERINE/THREONINE-PROTEIN KINASE-RELATED"/>
    <property type="match status" value="1"/>
</dbReference>
<dbReference type="Proteomes" id="UP000241769">
    <property type="component" value="Unassembled WGS sequence"/>
</dbReference>
<dbReference type="SMART" id="SM00369">
    <property type="entry name" value="LRR_TYP"/>
    <property type="match status" value="7"/>
</dbReference>
<dbReference type="SMART" id="SM00219">
    <property type="entry name" value="TyrKc"/>
    <property type="match status" value="1"/>
</dbReference>
<keyword evidence="3" id="KW-0547">Nucleotide-binding</keyword>
<dbReference type="SUPFAM" id="SSF52047">
    <property type="entry name" value="RNI-like"/>
    <property type="match status" value="1"/>
</dbReference>
<dbReference type="InterPro" id="IPR001245">
    <property type="entry name" value="Ser-Thr/Tyr_kinase_cat_dom"/>
</dbReference>
<protein>
    <recommendedName>
        <fullName evidence="6">Protein kinase domain-containing protein</fullName>
    </recommendedName>
</protein>
<evidence type="ECO:0000256" key="1">
    <source>
        <dbReference type="ARBA" id="ARBA00022614"/>
    </source>
</evidence>
<dbReference type="Pfam" id="PF00560">
    <property type="entry name" value="LRR_1"/>
    <property type="match status" value="4"/>
</dbReference>
<dbReference type="Gene3D" id="1.10.510.10">
    <property type="entry name" value="Transferase(Phosphotransferase) domain 1"/>
    <property type="match status" value="1"/>
</dbReference>
<dbReference type="InterPro" id="IPR032675">
    <property type="entry name" value="LRR_dom_sf"/>
</dbReference>
<dbReference type="PANTHER" id="PTHR48056:SF81">
    <property type="entry name" value="RECEPTOR PROTEIN-TYROSINE KINASE CEPR1"/>
    <property type="match status" value="1"/>
</dbReference>
<evidence type="ECO:0000256" key="3">
    <source>
        <dbReference type="ARBA" id="ARBA00022741"/>
    </source>
</evidence>
<keyword evidence="2" id="KW-0677">Repeat</keyword>
<sequence length="1605" mass="177989">MFCARSPIKFWGNSNPPFEGSSPFVLQPINWPLSQKDQNEEMRLLLFAFLLYSSQASIELSVLSDLFASTNGWSGNDPCQFYGVCCVNGSVTELQLSNNNLFGSIPDDIGNLLNLTVFNVSLNPSLYGDLPMSMGRLGRLTHLDISSCFLSIGNDIYENMTELRLLNVSLNLVTTRFPSETVWTLQKLEYVDLRRVVDSDGYLSITPNIGNLSQLRYLDLSMNSAPPFSFPPEMAKLIRLEELYLYFFSTLSSSDIEIISDLSNLRRLVISGCNYNGYLPDSYSNLVSLEYFDFSQNSIRNLPDVFTPLVNLSVLIGSTNLLDGPIPPSLLDNPSIQYIDLSNTGVGSFSECNASSSNLQYLMAHSSRLTGSIPYSFRRLNKLKVLDVSNNHLSGSLEAVTGMDQLVSLMVSSNQFVQLPTSLPSTLIEFKGSNNAFNGSLPSSMFSEVNCLNTLLLDGNSISGSIPKEIYNLKQLKTLDLSQNLIRGTIPSSIGALNQITTLYLYTNLISGSIPPSIGNLSAIEDLNFKDNYYVGMDLSLNKLTGIIPQSIGNLSLLTTLTLGPNGFNGSSLDFLKYLPRLSYFHCSYCGLIGEIPSSISPVLQEFDVQKNNLQGALPSFPIVISLRVSYNNLTGQLPSQLGTFPLIWDLSHNQFTGHFRDEWTVYLTLNEIRLNDNLLTNEGSDNKMSIFMSGQYSITSSLRVLDVSNNLLSGGFGGRVLYGQFLTEGNDFSGQYPLITNVGSTLQIIDISNNQLEGDLASWFDVMSGVGVGSNIQLLNVSHNRVRNSFVAPLMKSAEWQISTVDGQTISGNDWWVTQSERNLRTCTDLSHNNFFGIIPQSIYYMSNLKHLLLQDNHWQEHVITLNLANNQLESNQLSLLSSLPNIQYLNLSGNLISTIIPFVPQSIRVLDLSNNNMYGPLPSTLFSARSLDIISLQNNQFSGSIQALDSDPTIFDVSSNQLTGEVTFIERMSNIKRLNLQNNQFTGELPSLFGRNSLELPDFNGLSSLMYVDLSHNQFTGTFVYLFDVSTNNISDAKQFSLPPTTGCHFDGNPLHCPISWNYISQCNSTCYVLGLNEPDTILYHMEGTVSNFDPAQFIHSISTFGNITADRLKIVDIKSGSVIATLEILPPSEGNTNQGSVADTKVVLLSKTIQDYATAGILLISPPGELNRNETITRIPTAEIAGGVAGAVILMSGLSIAGLLIYRNRLKIRMAKQQLSQIDMSKLNLDTVKKSVIGYGDLKSMAPVGIGLFYLSLRGLIQLGAYGVVYKAKWRGLRVAVKQIRAEFISQTQMEEFLREVSIIQNLKNHPNIVMFIGEIVENQLRLRWKGVTLPPEPLSLVTEYCEGGSLYHYLRKENIPLNIKFSFLNQIILGMFHLHSEKIHFRPNITKHRDLAVRNILLSAHNEAKVADFGLSREQTDSQTTSETKSTVGPVAWMSPEAILKQQYSTKSDVFSFGVVIWEIISEESPWANVKPVDVAFKVARDNQRLETPENCPDILSTVMNLCFKTLPEERPEFKKLADMLSLESSVVKRAIKDNSQNCYETPASNNAVPQHPAYPTIGSVIHEVGPNMDAVETNAVSVEMRQFGDVDQQPLFKPVQ</sequence>
<comment type="caution">
    <text evidence="7">The sequence shown here is derived from an EMBL/GenBank/DDBJ whole genome shotgun (WGS) entry which is preliminary data.</text>
</comment>
<gene>
    <name evidence="7" type="ORF">PROFUN_10012</name>
</gene>
<keyword evidence="5" id="KW-0812">Transmembrane</keyword>
<feature type="transmembrane region" description="Helical" evidence="5">
    <location>
        <begin position="1187"/>
        <end position="1209"/>
    </location>
</feature>
<name>A0A2P6NFQ7_9EUKA</name>
<dbReference type="InterPro" id="IPR003591">
    <property type="entry name" value="Leu-rich_rpt_typical-subtyp"/>
</dbReference>
<dbReference type="OrthoDB" id="676979at2759"/>
<dbReference type="Pfam" id="PF07714">
    <property type="entry name" value="PK_Tyr_Ser-Thr"/>
    <property type="match status" value="1"/>
</dbReference>
<keyword evidence="1" id="KW-0433">Leucine-rich repeat</keyword>
<dbReference type="EMBL" id="MDYQ01000095">
    <property type="protein sequence ID" value="PRP82797.1"/>
    <property type="molecule type" value="Genomic_DNA"/>
</dbReference>
<keyword evidence="8" id="KW-1185">Reference proteome</keyword>
<dbReference type="InterPro" id="IPR001611">
    <property type="entry name" value="Leu-rich_rpt"/>
</dbReference>
<keyword evidence="5" id="KW-1133">Transmembrane helix</keyword>
<dbReference type="Gene3D" id="3.80.10.10">
    <property type="entry name" value="Ribonuclease Inhibitor"/>
    <property type="match status" value="6"/>
</dbReference>
<organism evidence="7 8">
    <name type="scientific">Planoprotostelium fungivorum</name>
    <dbReference type="NCBI Taxonomy" id="1890364"/>
    <lineage>
        <taxon>Eukaryota</taxon>
        <taxon>Amoebozoa</taxon>
        <taxon>Evosea</taxon>
        <taxon>Variosea</taxon>
        <taxon>Cavosteliida</taxon>
        <taxon>Cavosteliaceae</taxon>
        <taxon>Planoprotostelium</taxon>
    </lineage>
</organism>
<dbReference type="SUPFAM" id="SSF52058">
    <property type="entry name" value="L domain-like"/>
    <property type="match status" value="3"/>
</dbReference>
<evidence type="ECO:0000256" key="4">
    <source>
        <dbReference type="ARBA" id="ARBA00022840"/>
    </source>
</evidence>
<dbReference type="FunFam" id="3.80.10.10:FF:000041">
    <property type="entry name" value="LRR receptor-like serine/threonine-protein kinase ERECTA"/>
    <property type="match status" value="1"/>
</dbReference>
<keyword evidence="4" id="KW-0067">ATP-binding</keyword>
<evidence type="ECO:0000256" key="2">
    <source>
        <dbReference type="ARBA" id="ARBA00022737"/>
    </source>
</evidence>
<evidence type="ECO:0000313" key="8">
    <source>
        <dbReference type="Proteomes" id="UP000241769"/>
    </source>
</evidence>
<dbReference type="PROSITE" id="PS51450">
    <property type="entry name" value="LRR"/>
    <property type="match status" value="1"/>
</dbReference>
<dbReference type="PROSITE" id="PS50011">
    <property type="entry name" value="PROTEIN_KINASE_DOM"/>
    <property type="match status" value="1"/>
</dbReference>
<dbReference type="InterPro" id="IPR000719">
    <property type="entry name" value="Prot_kinase_dom"/>
</dbReference>
<evidence type="ECO:0000259" key="6">
    <source>
        <dbReference type="PROSITE" id="PS50011"/>
    </source>
</evidence>
<dbReference type="SMART" id="SM00365">
    <property type="entry name" value="LRR_SD22"/>
    <property type="match status" value="4"/>
</dbReference>
<proteinExistence type="predicted"/>
<dbReference type="SUPFAM" id="SSF56112">
    <property type="entry name" value="Protein kinase-like (PK-like)"/>
    <property type="match status" value="1"/>
</dbReference>
<dbReference type="CDD" id="cd13999">
    <property type="entry name" value="STKc_MAP3K-like"/>
    <property type="match status" value="1"/>
</dbReference>
<dbReference type="InterPro" id="IPR011009">
    <property type="entry name" value="Kinase-like_dom_sf"/>
</dbReference>
<feature type="domain" description="Protein kinase" evidence="6">
    <location>
        <begin position="1258"/>
        <end position="1531"/>
    </location>
</feature>